<protein>
    <recommendedName>
        <fullName evidence="3">Lipoprotein</fullName>
    </recommendedName>
</protein>
<organism evidence="1 2">
    <name type="scientific">Alkaliphilus metalliredigens (strain QYMF)</name>
    <dbReference type="NCBI Taxonomy" id="293826"/>
    <lineage>
        <taxon>Bacteria</taxon>
        <taxon>Bacillati</taxon>
        <taxon>Bacillota</taxon>
        <taxon>Clostridia</taxon>
        <taxon>Peptostreptococcales</taxon>
        <taxon>Natronincolaceae</taxon>
        <taxon>Alkaliphilus</taxon>
    </lineage>
</organism>
<dbReference type="OrthoDB" id="2068049at2"/>
<keyword evidence="2" id="KW-1185">Reference proteome</keyword>
<reference evidence="2" key="1">
    <citation type="journal article" date="2016" name="Genome Announc.">
        <title>Complete genome sequence of Alkaliphilus metalliredigens strain QYMF, an alkaliphilic and metal-reducing bacterium isolated from borax-contaminated leachate ponds.</title>
        <authorList>
            <person name="Hwang C."/>
            <person name="Copeland A."/>
            <person name="Lucas S."/>
            <person name="Lapidus A."/>
            <person name="Barry K."/>
            <person name="Detter J.C."/>
            <person name="Glavina Del Rio T."/>
            <person name="Hammon N."/>
            <person name="Israni S."/>
            <person name="Dalin E."/>
            <person name="Tice H."/>
            <person name="Pitluck S."/>
            <person name="Chertkov O."/>
            <person name="Brettin T."/>
            <person name="Bruce D."/>
            <person name="Han C."/>
            <person name="Schmutz J."/>
            <person name="Larimer F."/>
            <person name="Land M.L."/>
            <person name="Hauser L."/>
            <person name="Kyrpides N."/>
            <person name="Mikhailova N."/>
            <person name="Ye Q."/>
            <person name="Zhou J."/>
            <person name="Richardson P."/>
            <person name="Fields M.W."/>
        </authorList>
    </citation>
    <scope>NUCLEOTIDE SEQUENCE [LARGE SCALE GENOMIC DNA]</scope>
    <source>
        <strain evidence="2">QYMF</strain>
    </source>
</reference>
<dbReference type="RefSeq" id="WP_012062724.1">
    <property type="nucleotide sequence ID" value="NC_009633.1"/>
</dbReference>
<accession>A6TNB8</accession>
<gene>
    <name evidence="1" type="ordered locus">Amet_1490</name>
</gene>
<dbReference type="EMBL" id="CP000724">
    <property type="protein sequence ID" value="ABR47686.1"/>
    <property type="molecule type" value="Genomic_DNA"/>
</dbReference>
<proteinExistence type="predicted"/>
<dbReference type="KEGG" id="amt:Amet_1490"/>
<dbReference type="HOGENOM" id="CLU_1657150_0_0_9"/>
<dbReference type="AlphaFoldDB" id="A6TNB8"/>
<name>A6TNB8_ALKMQ</name>
<evidence type="ECO:0000313" key="1">
    <source>
        <dbReference type="EMBL" id="ABR47686.1"/>
    </source>
</evidence>
<evidence type="ECO:0000313" key="2">
    <source>
        <dbReference type="Proteomes" id="UP000001572"/>
    </source>
</evidence>
<dbReference type="Proteomes" id="UP000001572">
    <property type="component" value="Chromosome"/>
</dbReference>
<dbReference type="PROSITE" id="PS51257">
    <property type="entry name" value="PROKAR_LIPOPROTEIN"/>
    <property type="match status" value="1"/>
</dbReference>
<sequence>MKQQFNNSLNKRKWVGIALLLILVLGILIGCSPEETNTENVEPTEILVYVSDFDNEKGIITFDQVEWLSLEDTERITELGLNIDTDFPSGFYVYNEVEKEESLELSDNVEAELVNWDDLSNALITDQEGLAERLEQYDGLYHLTIEKDVILKVVEKYTP</sequence>
<evidence type="ECO:0008006" key="3">
    <source>
        <dbReference type="Google" id="ProtNLM"/>
    </source>
</evidence>